<dbReference type="AlphaFoldDB" id="A0A5N6ZVF8"/>
<dbReference type="Proteomes" id="UP000326268">
    <property type="component" value="Unassembled WGS sequence"/>
</dbReference>
<dbReference type="GO" id="GO:0019748">
    <property type="term" value="P:secondary metabolic process"/>
    <property type="evidence" value="ECO:0007669"/>
    <property type="project" value="TreeGrafter"/>
</dbReference>
<feature type="domain" description="Serine hydrolase" evidence="2">
    <location>
        <begin position="75"/>
        <end position="212"/>
    </location>
</feature>
<dbReference type="InterPro" id="IPR005645">
    <property type="entry name" value="FSH-like_dom"/>
</dbReference>
<organism evidence="3 4">
    <name type="scientific">Aspergillus caelatus</name>
    <dbReference type="NCBI Taxonomy" id="61420"/>
    <lineage>
        <taxon>Eukaryota</taxon>
        <taxon>Fungi</taxon>
        <taxon>Dikarya</taxon>
        <taxon>Ascomycota</taxon>
        <taxon>Pezizomycotina</taxon>
        <taxon>Eurotiomycetes</taxon>
        <taxon>Eurotiomycetidae</taxon>
        <taxon>Eurotiales</taxon>
        <taxon>Aspergillaceae</taxon>
        <taxon>Aspergillus</taxon>
        <taxon>Aspergillus subgen. Circumdati</taxon>
    </lineage>
</organism>
<dbReference type="SUPFAM" id="SSF53474">
    <property type="entry name" value="alpha/beta-Hydrolases"/>
    <property type="match status" value="1"/>
</dbReference>
<dbReference type="RefSeq" id="XP_031924583.1">
    <property type="nucleotide sequence ID" value="XM_032073070.1"/>
</dbReference>
<dbReference type="PANTHER" id="PTHR48070:SF4">
    <property type="entry name" value="ESTERASE ALNB"/>
    <property type="match status" value="1"/>
</dbReference>
<evidence type="ECO:0000313" key="4">
    <source>
        <dbReference type="Proteomes" id="UP000326268"/>
    </source>
</evidence>
<dbReference type="GO" id="GO:0005737">
    <property type="term" value="C:cytoplasm"/>
    <property type="evidence" value="ECO:0007669"/>
    <property type="project" value="TreeGrafter"/>
</dbReference>
<dbReference type="GeneID" id="43657516"/>
<protein>
    <submittedName>
        <fullName evidence="3">Serine hydrolase-domain-containing protein</fullName>
    </submittedName>
</protein>
<keyword evidence="1 3" id="KW-0378">Hydrolase</keyword>
<dbReference type="Gene3D" id="3.40.50.1820">
    <property type="entry name" value="alpha/beta hydrolase"/>
    <property type="match status" value="1"/>
</dbReference>
<evidence type="ECO:0000256" key="1">
    <source>
        <dbReference type="ARBA" id="ARBA00022801"/>
    </source>
</evidence>
<dbReference type="InterPro" id="IPR029058">
    <property type="entry name" value="AB_hydrolase_fold"/>
</dbReference>
<gene>
    <name evidence="3" type="ORF">BDV27DRAFT_160645</name>
</gene>
<dbReference type="EMBL" id="ML737733">
    <property type="protein sequence ID" value="KAE8361502.1"/>
    <property type="molecule type" value="Genomic_DNA"/>
</dbReference>
<evidence type="ECO:0000259" key="2">
    <source>
        <dbReference type="Pfam" id="PF03959"/>
    </source>
</evidence>
<reference evidence="3 4" key="1">
    <citation type="submission" date="2019-04" db="EMBL/GenBank/DDBJ databases">
        <title>Friends and foes A comparative genomics studyof 23 Aspergillus species from section Flavi.</title>
        <authorList>
            <consortium name="DOE Joint Genome Institute"/>
            <person name="Kjaerbolling I."/>
            <person name="Vesth T."/>
            <person name="Frisvad J.C."/>
            <person name="Nybo J.L."/>
            <person name="Theobald S."/>
            <person name="Kildgaard S."/>
            <person name="Isbrandt T."/>
            <person name="Kuo A."/>
            <person name="Sato A."/>
            <person name="Lyhne E.K."/>
            <person name="Kogle M.E."/>
            <person name="Wiebenga A."/>
            <person name="Kun R.S."/>
            <person name="Lubbers R.J."/>
            <person name="Makela M.R."/>
            <person name="Barry K."/>
            <person name="Chovatia M."/>
            <person name="Clum A."/>
            <person name="Daum C."/>
            <person name="Haridas S."/>
            <person name="He G."/>
            <person name="LaButti K."/>
            <person name="Lipzen A."/>
            <person name="Mondo S."/>
            <person name="Riley R."/>
            <person name="Salamov A."/>
            <person name="Simmons B.A."/>
            <person name="Magnuson J.K."/>
            <person name="Henrissat B."/>
            <person name="Mortensen U.H."/>
            <person name="Larsen T.O."/>
            <person name="Devries R.P."/>
            <person name="Grigoriev I.V."/>
            <person name="Machida M."/>
            <person name="Baker S.E."/>
            <person name="Andersen M.R."/>
        </authorList>
    </citation>
    <scope>NUCLEOTIDE SEQUENCE [LARGE SCALE GENOMIC DNA]</scope>
    <source>
        <strain evidence="3 4">CBS 763.97</strain>
    </source>
</reference>
<dbReference type="Pfam" id="PF03959">
    <property type="entry name" value="FSH1"/>
    <property type="match status" value="1"/>
</dbReference>
<dbReference type="PANTHER" id="PTHR48070">
    <property type="entry name" value="ESTERASE OVCA2"/>
    <property type="match status" value="1"/>
</dbReference>
<name>A0A5N6ZVF8_9EURO</name>
<dbReference type="GO" id="GO:0005634">
    <property type="term" value="C:nucleus"/>
    <property type="evidence" value="ECO:0007669"/>
    <property type="project" value="TreeGrafter"/>
</dbReference>
<keyword evidence="4" id="KW-1185">Reference proteome</keyword>
<accession>A0A5N6ZVF8</accession>
<dbReference type="InterPro" id="IPR050593">
    <property type="entry name" value="LovG"/>
</dbReference>
<dbReference type="GO" id="GO:0016787">
    <property type="term" value="F:hydrolase activity"/>
    <property type="evidence" value="ECO:0007669"/>
    <property type="project" value="UniProtKB-KW"/>
</dbReference>
<dbReference type="OrthoDB" id="414698at2759"/>
<sequence length="228" mass="25410">MDQYVYTYPDLLGESISLSNPMLMFNPQPYIRNRTFNSSHAKNLAARFAAIERAVDNATPEEKVRLCLDQLQPLDGSADAALDRIFRFIDQEGPFDGVLGHSEGTAMAATVLLEERRRFRQTGRPQQLKCGIFFNGFPALIPGENKYLLADDKEGDAMADEDRFINVPTVHVLGSLDPSYYTSLALYNVCCPEKASLFDHGGGHGVPRDVRTIRELGKVVRAMITPLK</sequence>
<evidence type="ECO:0000313" key="3">
    <source>
        <dbReference type="EMBL" id="KAE8361502.1"/>
    </source>
</evidence>
<proteinExistence type="predicted"/>